<organism evidence="2 3">
    <name type="scientific">Ficus carica</name>
    <name type="common">Common fig</name>
    <dbReference type="NCBI Taxonomy" id="3494"/>
    <lineage>
        <taxon>Eukaryota</taxon>
        <taxon>Viridiplantae</taxon>
        <taxon>Streptophyta</taxon>
        <taxon>Embryophyta</taxon>
        <taxon>Tracheophyta</taxon>
        <taxon>Spermatophyta</taxon>
        <taxon>Magnoliopsida</taxon>
        <taxon>eudicotyledons</taxon>
        <taxon>Gunneridae</taxon>
        <taxon>Pentapetalae</taxon>
        <taxon>rosids</taxon>
        <taxon>fabids</taxon>
        <taxon>Rosales</taxon>
        <taxon>Moraceae</taxon>
        <taxon>Ficeae</taxon>
        <taxon>Ficus</taxon>
    </lineage>
</organism>
<dbReference type="EMBL" id="BTGU01000061">
    <property type="protein sequence ID" value="GMN56040.1"/>
    <property type="molecule type" value="Genomic_DNA"/>
</dbReference>
<evidence type="ECO:0000313" key="3">
    <source>
        <dbReference type="Proteomes" id="UP001187192"/>
    </source>
</evidence>
<dbReference type="Gramene" id="FCD_00026673-RA">
    <property type="protein sequence ID" value="FCD_00026673-RA:cds"/>
    <property type="gene ID" value="FCD_00026673"/>
</dbReference>
<name>A0AA88API8_FICCA</name>
<accession>A0AA88API8</accession>
<feature type="transmembrane region" description="Helical" evidence="1">
    <location>
        <begin position="91"/>
        <end position="114"/>
    </location>
</feature>
<reference evidence="2" key="1">
    <citation type="submission" date="2023-07" db="EMBL/GenBank/DDBJ databases">
        <title>draft genome sequence of fig (Ficus carica).</title>
        <authorList>
            <person name="Takahashi T."/>
            <person name="Nishimura K."/>
        </authorList>
    </citation>
    <scope>NUCLEOTIDE SEQUENCE</scope>
</reference>
<proteinExistence type="predicted"/>
<gene>
    <name evidence="2" type="ORF">TIFTF001_025162</name>
</gene>
<evidence type="ECO:0000313" key="2">
    <source>
        <dbReference type="EMBL" id="GMN56040.1"/>
    </source>
</evidence>
<evidence type="ECO:0000256" key="1">
    <source>
        <dbReference type="SAM" id="Phobius"/>
    </source>
</evidence>
<sequence length="184" mass="20948">MAIRRLFKSPPPALADFHLYVEYLDVLGLYSHCLIALSEFPRSLHFFFPFCFPLDCSALLVLLGTTILLLRAKLFASMALMNPCAISKNSWYVLTGFWFRSWSCLILLIAPINASLSEISSVATTSTLNHVCHSFRLSCGLWTMMVKFCLGAANLFMPKNWLEKALFKSSQLVMEFDRSFINQR</sequence>
<dbReference type="AlphaFoldDB" id="A0AA88API8"/>
<comment type="caution">
    <text evidence="2">The sequence shown here is derived from an EMBL/GenBank/DDBJ whole genome shotgun (WGS) entry which is preliminary data.</text>
</comment>
<keyword evidence="1" id="KW-1133">Transmembrane helix</keyword>
<protein>
    <submittedName>
        <fullName evidence="2">Uncharacterized protein</fullName>
    </submittedName>
</protein>
<keyword evidence="1" id="KW-0812">Transmembrane</keyword>
<keyword evidence="3" id="KW-1185">Reference proteome</keyword>
<feature type="transmembrane region" description="Helical" evidence="1">
    <location>
        <begin position="46"/>
        <end position="70"/>
    </location>
</feature>
<keyword evidence="1" id="KW-0472">Membrane</keyword>
<dbReference type="Proteomes" id="UP001187192">
    <property type="component" value="Unassembled WGS sequence"/>
</dbReference>
<feature type="transmembrane region" description="Helical" evidence="1">
    <location>
        <begin position="134"/>
        <end position="157"/>
    </location>
</feature>